<proteinExistence type="predicted"/>
<accession>A0A5J4KPE1</accession>
<dbReference type="PROSITE" id="PS50911">
    <property type="entry name" value="CHAP"/>
    <property type="match status" value="1"/>
</dbReference>
<protein>
    <recommendedName>
        <fullName evidence="1">Peptidase C51 domain-containing protein</fullName>
    </recommendedName>
</protein>
<dbReference type="InterPro" id="IPR007921">
    <property type="entry name" value="CHAP_dom"/>
</dbReference>
<dbReference type="Pfam" id="PF05257">
    <property type="entry name" value="CHAP"/>
    <property type="match status" value="1"/>
</dbReference>
<dbReference type="Proteomes" id="UP000326912">
    <property type="component" value="Unassembled WGS sequence"/>
</dbReference>
<evidence type="ECO:0000313" key="2">
    <source>
        <dbReference type="EMBL" id="GER87036.1"/>
    </source>
</evidence>
<comment type="caution">
    <text evidence="2">The sequence shown here is derived from an EMBL/GenBank/DDBJ whole genome shotgun (WGS) entry which is preliminary data.</text>
</comment>
<dbReference type="AlphaFoldDB" id="A0A5J4KPE1"/>
<dbReference type="Gene3D" id="3.90.1720.10">
    <property type="entry name" value="endopeptidase domain like (from Nostoc punctiforme)"/>
    <property type="match status" value="1"/>
</dbReference>
<name>A0A5J4KPE1_9CHLR</name>
<evidence type="ECO:0000259" key="1">
    <source>
        <dbReference type="PROSITE" id="PS50911"/>
    </source>
</evidence>
<reference evidence="2 3" key="1">
    <citation type="submission" date="2019-10" db="EMBL/GenBank/DDBJ databases">
        <title>Dictyobacter vulcani sp. nov., within the class Ktedonobacteria, isolated from soil of volcanic Mt. Zao.</title>
        <authorList>
            <person name="Zheng Y."/>
            <person name="Wang C.M."/>
            <person name="Sakai Y."/>
            <person name="Abe K."/>
            <person name="Yokota A."/>
            <person name="Yabe S."/>
        </authorList>
    </citation>
    <scope>NUCLEOTIDE SEQUENCE [LARGE SCALE GENOMIC DNA]</scope>
    <source>
        <strain evidence="2 3">W12</strain>
    </source>
</reference>
<dbReference type="InterPro" id="IPR038765">
    <property type="entry name" value="Papain-like_cys_pep_sf"/>
</dbReference>
<feature type="domain" description="Peptidase C51" evidence="1">
    <location>
        <begin position="59"/>
        <end position="191"/>
    </location>
</feature>
<sequence length="191" mass="21163">MALVPVDKSEHLYASFSFPFYTTSVRKNDTALIQAQSATATAVTVDGFDPGGGRVYAGVKVAPLDLHVSAVDIGNLHRFFYGQCTYWANQRYHQETGHWIPWLGNAYQWAYQAPAYGWNLSSTPNPRGASIMVFGPYAQGAGAYGHVAVVEKVNADGSVLTSNWNWNGDWATLTWHTFYPGRGISFLWYPD</sequence>
<evidence type="ECO:0000313" key="3">
    <source>
        <dbReference type="Proteomes" id="UP000326912"/>
    </source>
</evidence>
<keyword evidence="3" id="KW-1185">Reference proteome</keyword>
<dbReference type="SUPFAM" id="SSF54001">
    <property type="entry name" value="Cysteine proteinases"/>
    <property type="match status" value="1"/>
</dbReference>
<organism evidence="2 3">
    <name type="scientific">Dictyobacter vulcani</name>
    <dbReference type="NCBI Taxonomy" id="2607529"/>
    <lineage>
        <taxon>Bacteria</taxon>
        <taxon>Bacillati</taxon>
        <taxon>Chloroflexota</taxon>
        <taxon>Ktedonobacteria</taxon>
        <taxon>Ktedonobacterales</taxon>
        <taxon>Dictyobacteraceae</taxon>
        <taxon>Dictyobacter</taxon>
    </lineage>
</organism>
<dbReference type="EMBL" id="BKZW01000001">
    <property type="protein sequence ID" value="GER87036.1"/>
    <property type="molecule type" value="Genomic_DNA"/>
</dbReference>
<gene>
    <name evidence="2" type="ORF">KDW_11980</name>
</gene>